<evidence type="ECO:0000313" key="1">
    <source>
        <dbReference type="EMBL" id="MBN4066934.1"/>
    </source>
</evidence>
<protein>
    <recommendedName>
        <fullName evidence="3">UVR domain-containing protein</fullName>
    </recommendedName>
</protein>
<comment type="caution">
    <text evidence="1">The sequence shown here is derived from an EMBL/GenBank/DDBJ whole genome shotgun (WGS) entry which is preliminary data.</text>
</comment>
<keyword evidence="2" id="KW-1185">Reference proteome</keyword>
<dbReference type="Proteomes" id="UP000722121">
    <property type="component" value="Unassembled WGS sequence"/>
</dbReference>
<sequence>MSERPIECTECKKPIAYLYTEIVAAATSSLNMCAECPRLQERLHGKLLTSRETAPSKDKTTGVCCGNCGTTLEAVKMGSPLGCSECYEIFSELLLIDLIRAKKVPRRLTMTKKSSTLHTGRTPGAISTVKPSARLLALHEALSDTLSREDYEQAAWIRDQIKEIMEKADGEKEKKQG</sequence>
<name>A0ABS3AQZ5_9BACT</name>
<dbReference type="InterPro" id="IPR025542">
    <property type="entry name" value="YacH"/>
</dbReference>
<evidence type="ECO:0008006" key="3">
    <source>
        <dbReference type="Google" id="ProtNLM"/>
    </source>
</evidence>
<organism evidence="1 2">
    <name type="scientific">Simkania negevensis</name>
    <dbReference type="NCBI Taxonomy" id="83561"/>
    <lineage>
        <taxon>Bacteria</taxon>
        <taxon>Pseudomonadati</taxon>
        <taxon>Chlamydiota</taxon>
        <taxon>Chlamydiia</taxon>
        <taxon>Parachlamydiales</taxon>
        <taxon>Simkaniaceae</taxon>
        <taxon>Simkania</taxon>
    </lineage>
</organism>
<dbReference type="PANTHER" id="PTHR38430">
    <property type="entry name" value="PROTEIN-ARGININE KINASE ACTIVATOR PROTEIN"/>
    <property type="match status" value="1"/>
</dbReference>
<dbReference type="EMBL" id="JAFITR010000041">
    <property type="protein sequence ID" value="MBN4066934.1"/>
    <property type="molecule type" value="Genomic_DNA"/>
</dbReference>
<dbReference type="PANTHER" id="PTHR38430:SF1">
    <property type="entry name" value="PROTEIN-ARGININE KINASE ACTIVATOR PROTEIN"/>
    <property type="match status" value="1"/>
</dbReference>
<evidence type="ECO:0000313" key="2">
    <source>
        <dbReference type="Proteomes" id="UP000722121"/>
    </source>
</evidence>
<proteinExistence type="predicted"/>
<gene>
    <name evidence="1" type="ORF">JYU14_02505</name>
</gene>
<reference evidence="1 2" key="1">
    <citation type="submission" date="2021-02" db="EMBL/GenBank/DDBJ databases">
        <title>Activity-based single-cell genomes from oceanic crustal fluid captures similar information to metagenomic and metatranscriptomic surveys with orders of magnitude less sampling.</title>
        <authorList>
            <person name="D'Angelo T.S."/>
            <person name="Orcutt B.N."/>
        </authorList>
    </citation>
    <scope>NUCLEOTIDE SEQUENCE [LARGE SCALE GENOMIC DNA]</scope>
    <source>
        <strain evidence="1">AH-315-G07</strain>
    </source>
</reference>
<accession>A0ABS3AQZ5</accession>